<gene>
    <name evidence="3" type="ORF">RJ40_04845</name>
</gene>
<reference evidence="3" key="2">
    <citation type="submission" date="2019-02" db="EMBL/GenBank/DDBJ databases">
        <authorList>
            <person name="Chen S.-C."/>
            <person name="Chien H.-H."/>
            <person name="Lai M.-C."/>
        </authorList>
    </citation>
    <scope>NUCLEOTIDE SEQUENCE</scope>
    <source>
        <strain evidence="3">N2F9704</strain>
    </source>
</reference>
<dbReference type="KEGG" id="maqe:RJ40_04845"/>
<name>A0A8A3S3L8_9EURY</name>
<keyword evidence="1" id="KW-1133">Transmembrane helix</keyword>
<dbReference type="Proteomes" id="UP001042704">
    <property type="component" value="Chromosome"/>
</dbReference>
<reference evidence="3" key="1">
    <citation type="journal article" date="2001" name="Int. J. Syst. Evol. Microbiol.">
        <title>Methanofollis aquaemaris sp. nov., a methanogen isolated from an aquaculture fish pond.</title>
        <authorList>
            <person name="Lai M.C."/>
            <person name="Chen S.C."/>
        </authorList>
    </citation>
    <scope>NUCLEOTIDE SEQUENCE</scope>
    <source>
        <strain evidence="3">N2F9704</strain>
    </source>
</reference>
<dbReference type="SMART" id="SM00014">
    <property type="entry name" value="acidPPc"/>
    <property type="match status" value="1"/>
</dbReference>
<proteinExistence type="predicted"/>
<organism evidence="3 4">
    <name type="scientific">Methanofollis aquaemaris</name>
    <dbReference type="NCBI Taxonomy" id="126734"/>
    <lineage>
        <taxon>Archaea</taxon>
        <taxon>Methanobacteriati</taxon>
        <taxon>Methanobacteriota</taxon>
        <taxon>Stenosarchaea group</taxon>
        <taxon>Methanomicrobia</taxon>
        <taxon>Methanomicrobiales</taxon>
        <taxon>Methanomicrobiaceae</taxon>
        <taxon>Methanofollis</taxon>
    </lineage>
</organism>
<accession>A0A8A3S3L8</accession>
<evidence type="ECO:0000313" key="4">
    <source>
        <dbReference type="Proteomes" id="UP001042704"/>
    </source>
</evidence>
<feature type="domain" description="Phosphatidic acid phosphatase type 2/haloperoxidase" evidence="2">
    <location>
        <begin position="70"/>
        <end position="179"/>
    </location>
</feature>
<evidence type="ECO:0000313" key="3">
    <source>
        <dbReference type="EMBL" id="QSZ66867.1"/>
    </source>
</evidence>
<dbReference type="SUPFAM" id="SSF48317">
    <property type="entry name" value="Acid phosphatase/Vanadium-dependent haloperoxidase"/>
    <property type="match status" value="1"/>
</dbReference>
<feature type="transmembrane region" description="Helical" evidence="1">
    <location>
        <begin position="285"/>
        <end position="306"/>
    </location>
</feature>
<dbReference type="PANTHER" id="PTHR14969">
    <property type="entry name" value="SPHINGOSINE-1-PHOSPHATE PHOSPHOHYDROLASE"/>
    <property type="match status" value="1"/>
</dbReference>
<dbReference type="PANTHER" id="PTHR14969:SF13">
    <property type="entry name" value="AT30094P"/>
    <property type="match status" value="1"/>
</dbReference>
<dbReference type="AlphaFoldDB" id="A0A8A3S3L8"/>
<feature type="transmembrane region" description="Helical" evidence="1">
    <location>
        <begin position="38"/>
        <end position="61"/>
    </location>
</feature>
<feature type="transmembrane region" description="Helical" evidence="1">
    <location>
        <begin position="201"/>
        <end position="219"/>
    </location>
</feature>
<keyword evidence="4" id="KW-1185">Reference proteome</keyword>
<feature type="transmembrane region" description="Helical" evidence="1">
    <location>
        <begin position="137"/>
        <end position="156"/>
    </location>
</feature>
<sequence>MQGQLISLLAAKPGAMIGALPAETGIVLDAQGYLGWAAPFWTVVSFTGAAAFFLLLLPLVYWCVSPRLGLRLGLLLAISVGVNTGAKLLLATPRPYWVSTAVHPLAVHPSFSMPSGHAQNAVPFWGLLAAWTGWKRWAVAGATVLVLLTGLSRVVLGVHFFRDVLAGWAIGAVLLVGFLWLERPASAWAKGVPWPRKIAALLIGAAALVVPAAVAVLYLQAPLPAAWVETATATSGLPAALAIDPYSMTPALFAAGTLFGIGAGAAWTGTDFDAGGSLRVRTTRYLLGTFLAALIWVALDLAFGWMGGAPTWLLDLLHPAALGFWMTGGAPRLFARAGLLGAKEEQR</sequence>
<dbReference type="RefSeq" id="WP_265582236.1">
    <property type="nucleotide sequence ID" value="NZ_CP036172.1"/>
</dbReference>
<protein>
    <submittedName>
        <fullName evidence="3">Phosphatase PAP2 family protein</fullName>
    </submittedName>
</protein>
<dbReference type="Pfam" id="PF01569">
    <property type="entry name" value="PAP2"/>
    <property type="match status" value="1"/>
</dbReference>
<dbReference type="InterPro" id="IPR000326">
    <property type="entry name" value="PAP2/HPO"/>
</dbReference>
<keyword evidence="1" id="KW-0812">Transmembrane</keyword>
<dbReference type="EMBL" id="CP036172">
    <property type="protein sequence ID" value="QSZ66867.1"/>
    <property type="molecule type" value="Genomic_DNA"/>
</dbReference>
<evidence type="ECO:0000259" key="2">
    <source>
        <dbReference type="SMART" id="SM00014"/>
    </source>
</evidence>
<dbReference type="Gene3D" id="1.20.144.10">
    <property type="entry name" value="Phosphatidic acid phosphatase type 2/haloperoxidase"/>
    <property type="match status" value="1"/>
</dbReference>
<dbReference type="GeneID" id="76423666"/>
<keyword evidence="1" id="KW-0472">Membrane</keyword>
<feature type="transmembrane region" description="Helical" evidence="1">
    <location>
        <begin position="163"/>
        <end position="181"/>
    </location>
</feature>
<dbReference type="InterPro" id="IPR036938">
    <property type="entry name" value="PAP2/HPO_sf"/>
</dbReference>
<evidence type="ECO:0000256" key="1">
    <source>
        <dbReference type="SAM" id="Phobius"/>
    </source>
</evidence>